<dbReference type="Proteomes" id="UP000046680">
    <property type="component" value="Unassembled WGS sequence"/>
</dbReference>
<organism evidence="5 9">
    <name type="scientific">Mycobacterium tuberculosis</name>
    <dbReference type="NCBI Taxonomy" id="1773"/>
    <lineage>
        <taxon>Bacteria</taxon>
        <taxon>Bacillati</taxon>
        <taxon>Actinomycetota</taxon>
        <taxon>Actinomycetes</taxon>
        <taxon>Mycobacteriales</taxon>
        <taxon>Mycobacteriaceae</taxon>
        <taxon>Mycobacterium</taxon>
        <taxon>Mycobacterium tuberculosis complex</taxon>
    </lineage>
</organism>
<feature type="region of interest" description="Disordered" evidence="1">
    <location>
        <begin position="1"/>
        <end position="43"/>
    </location>
</feature>
<evidence type="ECO:0000313" key="11">
    <source>
        <dbReference type="Proteomes" id="UP000050164"/>
    </source>
</evidence>
<reference evidence="7 8" key="1">
    <citation type="submission" date="2015-03" db="EMBL/GenBank/DDBJ databases">
        <authorList>
            <consortium name="Pathogen Informatics"/>
        </authorList>
    </citation>
    <scope>NUCLEOTIDE SEQUENCE [LARGE SCALE GENOMIC DNA]</scope>
    <source>
        <strain evidence="3 11">Bir 185</strain>
        <strain evidence="2 10">C09601061</strain>
        <strain evidence="4 8">D00501624</strain>
        <strain evidence="5 9">M09401471</strain>
        <strain evidence="7">N09902308</strain>
    </source>
</reference>
<evidence type="ECO:0000313" key="9">
    <source>
        <dbReference type="Proteomes" id="UP000044938"/>
    </source>
</evidence>
<evidence type="ECO:0000313" key="4">
    <source>
        <dbReference type="EMBL" id="CNV54047.1"/>
    </source>
</evidence>
<dbReference type="EMBL" id="CSBK01001937">
    <property type="protein sequence ID" value="COZ31721.1"/>
    <property type="molecule type" value="Genomic_DNA"/>
</dbReference>
<evidence type="ECO:0000313" key="3">
    <source>
        <dbReference type="EMBL" id="CKT25740.1"/>
    </source>
</evidence>
<dbReference type="EMBL" id="CGCX01002130">
    <property type="protein sequence ID" value="CFS07315.1"/>
    <property type="molecule type" value="Genomic_DNA"/>
</dbReference>
<dbReference type="AlphaFoldDB" id="A0A655JT63"/>
<evidence type="ECO:0000313" key="2">
    <source>
        <dbReference type="EMBL" id="CFS07315.1"/>
    </source>
</evidence>
<dbReference type="EMBL" id="CNFT01001403">
    <property type="protein sequence ID" value="CKT25740.1"/>
    <property type="molecule type" value="Genomic_DNA"/>
</dbReference>
<evidence type="ECO:0000256" key="1">
    <source>
        <dbReference type="SAM" id="MobiDB-lite"/>
    </source>
</evidence>
<proteinExistence type="predicted"/>
<evidence type="ECO:0000313" key="8">
    <source>
        <dbReference type="Proteomes" id="UP000039217"/>
    </source>
</evidence>
<protein>
    <submittedName>
        <fullName evidence="5">Uncharacterized protein</fullName>
    </submittedName>
</protein>
<reference evidence="6" key="2">
    <citation type="submission" date="2015-03" db="EMBL/GenBank/DDBJ databases">
        <authorList>
            <consortium name="Pathogen Informatics"/>
            <person name="Murphy D."/>
        </authorList>
    </citation>
    <scope>NUCLEOTIDE SEQUENCE</scope>
    <source>
        <strain evidence="6">N09902308</strain>
    </source>
</reference>
<evidence type="ECO:0000313" key="6">
    <source>
        <dbReference type="EMBL" id="COZ31721.1"/>
    </source>
</evidence>
<dbReference type="Proteomes" id="UP000039021">
    <property type="component" value="Unassembled WGS sequence"/>
</dbReference>
<evidence type="ECO:0000313" key="5">
    <source>
        <dbReference type="EMBL" id="COX85545.1"/>
    </source>
</evidence>
<dbReference type="Proteomes" id="UP000044938">
    <property type="component" value="Unassembled WGS sequence"/>
</dbReference>
<dbReference type="EMBL" id="CSAJ01001310">
    <property type="protein sequence ID" value="COX85545.1"/>
    <property type="molecule type" value="Genomic_DNA"/>
</dbReference>
<dbReference type="Proteomes" id="UP000050164">
    <property type="component" value="Unassembled WGS sequence"/>
</dbReference>
<dbReference type="EMBL" id="CQQC01000974">
    <property type="protein sequence ID" value="CNV54047.1"/>
    <property type="molecule type" value="Genomic_DNA"/>
</dbReference>
<evidence type="ECO:0000313" key="7">
    <source>
        <dbReference type="Proteomes" id="UP000039021"/>
    </source>
</evidence>
<accession>A0A655JT63</accession>
<evidence type="ECO:0000313" key="10">
    <source>
        <dbReference type="Proteomes" id="UP000046680"/>
    </source>
</evidence>
<dbReference type="Proteomes" id="UP000039217">
    <property type="component" value="Unassembled WGS sequence"/>
</dbReference>
<name>A0A655JT63_MYCTX</name>
<sequence>MQAPSAPVSFRWSKSETSTTSDASVEDGTNDSVASRTLRRLAR</sequence>
<gene>
    <name evidence="2" type="ORF">ERS007657_03886</name>
    <name evidence="4" type="ORF">ERS007661_02646</name>
    <name evidence="5" type="ORF">ERS007720_04952</name>
    <name evidence="6" type="ORF">ERS007739_03624</name>
    <name evidence="3" type="ORF">ERS027659_04159</name>
</gene>